<evidence type="ECO:0000256" key="2">
    <source>
        <dbReference type="ARBA" id="ARBA00022679"/>
    </source>
</evidence>
<dbReference type="EMBL" id="PZZP01000001">
    <property type="protein sequence ID" value="PTM59928.1"/>
    <property type="molecule type" value="Genomic_DNA"/>
</dbReference>
<evidence type="ECO:0000313" key="6">
    <source>
        <dbReference type="EMBL" id="PTM59928.1"/>
    </source>
</evidence>
<dbReference type="Pfam" id="PF08241">
    <property type="entry name" value="Methyltransf_11"/>
    <property type="match status" value="1"/>
</dbReference>
<keyword evidence="1 4" id="KW-0489">Methyltransferase</keyword>
<dbReference type="PANTHER" id="PTHR43861">
    <property type="entry name" value="TRANS-ACONITATE 2-METHYLTRANSFERASE-RELATED"/>
    <property type="match status" value="1"/>
</dbReference>
<comment type="function">
    <text evidence="4">Could be a S-adenosyl-L-methionine-dependent methyltransferase.</text>
</comment>
<dbReference type="HAMAP" id="MF_02100">
    <property type="entry name" value="Methyltr_YrrT"/>
    <property type="match status" value="1"/>
</dbReference>
<protein>
    <recommendedName>
        <fullName evidence="4">Uncharacterized methyltransferase C8J48_2565</fullName>
        <ecNumber evidence="4">2.1.1.-</ecNumber>
    </recommendedName>
</protein>
<name>A0A2T4ZDF3_9BACL</name>
<dbReference type="OrthoDB" id="465705at2"/>
<dbReference type="Gene3D" id="3.40.50.150">
    <property type="entry name" value="Vaccinia Virus protein VP39"/>
    <property type="match status" value="1"/>
</dbReference>
<keyword evidence="2 4" id="KW-0808">Transferase</keyword>
<feature type="domain" description="Methyltransferase type 11" evidence="5">
    <location>
        <begin position="53"/>
        <end position="146"/>
    </location>
</feature>
<dbReference type="SUPFAM" id="SSF53335">
    <property type="entry name" value="S-adenosyl-L-methionine-dependent methyltransferases"/>
    <property type="match status" value="1"/>
</dbReference>
<evidence type="ECO:0000256" key="3">
    <source>
        <dbReference type="ARBA" id="ARBA00022691"/>
    </source>
</evidence>
<organism evidence="6 7">
    <name type="scientific">Desmospora activa DSM 45169</name>
    <dbReference type="NCBI Taxonomy" id="1121389"/>
    <lineage>
        <taxon>Bacteria</taxon>
        <taxon>Bacillati</taxon>
        <taxon>Bacillota</taxon>
        <taxon>Bacilli</taxon>
        <taxon>Bacillales</taxon>
        <taxon>Thermoactinomycetaceae</taxon>
        <taxon>Desmospora</taxon>
    </lineage>
</organism>
<dbReference type="RefSeq" id="WP_107727317.1">
    <property type="nucleotide sequence ID" value="NZ_PZZP01000001.1"/>
</dbReference>
<dbReference type="GO" id="GO:0008757">
    <property type="term" value="F:S-adenosylmethionine-dependent methyltransferase activity"/>
    <property type="evidence" value="ECO:0007669"/>
    <property type="project" value="UniProtKB-UniRule"/>
</dbReference>
<dbReference type="AlphaFoldDB" id="A0A2T4ZDF3"/>
<evidence type="ECO:0000256" key="4">
    <source>
        <dbReference type="HAMAP-Rule" id="MF_02100"/>
    </source>
</evidence>
<evidence type="ECO:0000313" key="7">
    <source>
        <dbReference type="Proteomes" id="UP000241639"/>
    </source>
</evidence>
<dbReference type="Proteomes" id="UP000241639">
    <property type="component" value="Unassembled WGS sequence"/>
</dbReference>
<feature type="binding site" evidence="4">
    <location>
        <position position="56"/>
    </location>
    <ligand>
        <name>S-adenosyl-L-methionine</name>
        <dbReference type="ChEBI" id="CHEBI:59789"/>
    </ligand>
</feature>
<proteinExistence type="inferred from homology"/>
<dbReference type="InterPro" id="IPR013216">
    <property type="entry name" value="Methyltransf_11"/>
</dbReference>
<evidence type="ECO:0000259" key="5">
    <source>
        <dbReference type="Pfam" id="PF08241"/>
    </source>
</evidence>
<feature type="binding site" evidence="4">
    <location>
        <position position="77"/>
    </location>
    <ligand>
        <name>S-adenosyl-L-methionine</name>
        <dbReference type="ChEBI" id="CHEBI:59789"/>
    </ligand>
</feature>
<accession>A0A2T4ZDF3</accession>
<dbReference type="EC" id="2.1.1.-" evidence="4"/>
<sequence length="217" mass="24553">MTRFNDLFDRWAEDYDRTVAGLHPEYREVFAGYRAILEKVVQELGLSPGAKVLEIGVGTGNLSQLLLAAGLDVVGVEPSTQMRQGALAKLPDLALYEGHFLQLPSTIGLVDGVVSTYAFHHLLDQEKRQALTLLHRSVKPGGRLVFADTVFKNEDIRGQMRQEAKDKGFLQLANDLEREYYPLLEPLQQMFADTGWKAQFQQLNRYVWLMRADKQSS</sequence>
<dbReference type="CDD" id="cd02440">
    <property type="entry name" value="AdoMet_MTases"/>
    <property type="match status" value="1"/>
</dbReference>
<comment type="caution">
    <text evidence="4">Lacks conserved residue(s) required for the propagation of feature annotation.</text>
</comment>
<reference evidence="6 7" key="1">
    <citation type="submission" date="2018-04" db="EMBL/GenBank/DDBJ databases">
        <title>Genomic Encyclopedia of Archaeal and Bacterial Type Strains, Phase II (KMG-II): from individual species to whole genera.</title>
        <authorList>
            <person name="Goeker M."/>
        </authorList>
    </citation>
    <scope>NUCLEOTIDE SEQUENCE [LARGE SCALE GENOMIC DNA]</scope>
    <source>
        <strain evidence="6 7">DSM 45169</strain>
    </source>
</reference>
<evidence type="ECO:0000256" key="1">
    <source>
        <dbReference type="ARBA" id="ARBA00022603"/>
    </source>
</evidence>
<comment type="caution">
    <text evidence="6">The sequence shown here is derived from an EMBL/GenBank/DDBJ whole genome shotgun (WGS) entry which is preliminary data.</text>
</comment>
<keyword evidence="3 4" id="KW-0949">S-adenosyl-L-methionine</keyword>
<dbReference type="GO" id="GO:0032259">
    <property type="term" value="P:methylation"/>
    <property type="evidence" value="ECO:0007669"/>
    <property type="project" value="UniProtKB-KW"/>
</dbReference>
<keyword evidence="7" id="KW-1185">Reference proteome</keyword>
<dbReference type="InterPro" id="IPR023553">
    <property type="entry name" value="Uncharacterised_MeTfrase_YrrT"/>
</dbReference>
<comment type="similarity">
    <text evidence="4">Belongs to the methyltransferase superfamily. YrrT family.</text>
</comment>
<dbReference type="InterPro" id="IPR029063">
    <property type="entry name" value="SAM-dependent_MTases_sf"/>
</dbReference>
<gene>
    <name evidence="6" type="ORF">C8J48_2565</name>
</gene>